<organism evidence="1">
    <name type="scientific">Hyperionvirus sp</name>
    <dbReference type="NCBI Taxonomy" id="2487770"/>
    <lineage>
        <taxon>Viruses</taxon>
        <taxon>Varidnaviria</taxon>
        <taxon>Bamfordvirae</taxon>
        <taxon>Nucleocytoviricota</taxon>
        <taxon>Megaviricetes</taxon>
        <taxon>Imitervirales</taxon>
        <taxon>Mimiviridae</taxon>
        <taxon>Klosneuvirinae</taxon>
    </lineage>
</organism>
<dbReference type="Gene3D" id="1.25.40.850">
    <property type="match status" value="1"/>
</dbReference>
<sequence>MYSIIRNRLRLRTTYGELRKLYGDLARMESKEKYDIYNEIEGLEIGAAAKYLNDKAKGIKEIQIKMAAEPKEMTIEELHVVLGNKGGYDNFGQHLKNLSFYNLHKISFAKQHELENRMLDGTYDVKTCGEFLSDLVDKHVPYMRALKFMGMLLITNKIESDKVISLKRLGKETVDYIKKGFVQTYGFGEILTLCNLEKIVENIRRWQTELERGDVVEIITEWKRRKPGNFVLAKNFMAMEIYASMV</sequence>
<protein>
    <submittedName>
        <fullName evidence="1">Uncharacterized protein</fullName>
    </submittedName>
</protein>
<dbReference type="InterPro" id="IPR036045">
    <property type="entry name" value="Sec1-like_sf"/>
</dbReference>
<proteinExistence type="predicted"/>
<evidence type="ECO:0000313" key="1">
    <source>
        <dbReference type="EMBL" id="AYV83254.1"/>
    </source>
</evidence>
<reference evidence="1" key="1">
    <citation type="submission" date="2018-10" db="EMBL/GenBank/DDBJ databases">
        <title>Hidden diversity of soil giant viruses.</title>
        <authorList>
            <person name="Schulz F."/>
            <person name="Alteio L."/>
            <person name="Goudeau D."/>
            <person name="Ryan E.M."/>
            <person name="Malmstrom R.R."/>
            <person name="Blanchard J."/>
            <person name="Woyke T."/>
        </authorList>
    </citation>
    <scope>NUCLEOTIDE SEQUENCE</scope>
    <source>
        <strain evidence="1">HYV1</strain>
    </source>
</reference>
<accession>A0A3G5A9T3</accession>
<name>A0A3G5A9T3_9VIRU</name>
<dbReference type="EMBL" id="MK072387">
    <property type="protein sequence ID" value="AYV83254.1"/>
    <property type="molecule type" value="Genomic_DNA"/>
</dbReference>
<dbReference type="InterPro" id="IPR043155">
    <property type="entry name" value="VPS33_dom3b"/>
</dbReference>
<gene>
    <name evidence="1" type="ORF">Hyperionvirus5_60</name>
</gene>
<dbReference type="SUPFAM" id="SSF56815">
    <property type="entry name" value="Sec1/munc18-like (SM) proteins"/>
    <property type="match status" value="1"/>
</dbReference>